<dbReference type="AlphaFoldDB" id="A0A284RVE4"/>
<protein>
    <submittedName>
        <fullName evidence="3">Uncharacterized protein</fullName>
    </submittedName>
</protein>
<keyword evidence="2" id="KW-0732">Signal</keyword>
<keyword evidence="1" id="KW-0472">Membrane</keyword>
<dbReference type="Proteomes" id="UP000219338">
    <property type="component" value="Unassembled WGS sequence"/>
</dbReference>
<proteinExistence type="predicted"/>
<feature type="transmembrane region" description="Helical" evidence="1">
    <location>
        <begin position="268"/>
        <end position="292"/>
    </location>
</feature>
<feature type="chain" id="PRO_5012267267" evidence="2">
    <location>
        <begin position="21"/>
        <end position="434"/>
    </location>
</feature>
<evidence type="ECO:0000256" key="1">
    <source>
        <dbReference type="SAM" id="Phobius"/>
    </source>
</evidence>
<dbReference type="EMBL" id="FUEG01000018">
    <property type="protein sequence ID" value="SJL12717.1"/>
    <property type="molecule type" value="Genomic_DNA"/>
</dbReference>
<keyword evidence="1" id="KW-0812">Transmembrane</keyword>
<sequence>MLTSISLFALLLFAADLVLCSPISKPSIMQRDSISQMIQGTWQNPSDTLSILLIIGGDVVLKALAQLTGRSFTPIAFSFGWVSYSFNTLMSVLGDGRLVPAPDYPAKVINAENGYKRDSKSWVLGRLLRDFERPLGDKVGLSVTVFEAVEADLAGVPSIDLWWYSGLVVIVIQLAVAAIPCAHHGNWSILFITAAGTMLALITGALPQWRREKWACRRKAKKVFCVTGGNGTRYVMVILGRKVGLDLEDLAAAESPRMRRRGKDDNSAFVYTQIACLLLATLWIIILITVTALKEDTWYLLGVGGLGMVQNVLVAGTERHIGTSGIHLKKIEEYQQEKVMDTLMDLEEDYPKVGKSLVTEFFPNGLNENETQWWTGSKEVYEKSRKERRPYSLVKWQGPITYNAAQARQHHAEIMGVIKMKPLPSAIQRDGRNP</sequence>
<keyword evidence="4" id="KW-1185">Reference proteome</keyword>
<name>A0A284RVE4_ARMOS</name>
<feature type="transmembrane region" description="Helical" evidence="1">
    <location>
        <begin position="161"/>
        <end position="179"/>
    </location>
</feature>
<keyword evidence="1" id="KW-1133">Transmembrane helix</keyword>
<dbReference type="STRING" id="47428.A0A284RVE4"/>
<dbReference type="OrthoDB" id="1937642at2759"/>
<evidence type="ECO:0000313" key="3">
    <source>
        <dbReference type="EMBL" id="SJL12717.1"/>
    </source>
</evidence>
<organism evidence="3 4">
    <name type="scientific">Armillaria ostoyae</name>
    <name type="common">Armillaria root rot fungus</name>
    <dbReference type="NCBI Taxonomy" id="47428"/>
    <lineage>
        <taxon>Eukaryota</taxon>
        <taxon>Fungi</taxon>
        <taxon>Dikarya</taxon>
        <taxon>Basidiomycota</taxon>
        <taxon>Agaricomycotina</taxon>
        <taxon>Agaricomycetes</taxon>
        <taxon>Agaricomycetidae</taxon>
        <taxon>Agaricales</taxon>
        <taxon>Marasmiineae</taxon>
        <taxon>Physalacriaceae</taxon>
        <taxon>Armillaria</taxon>
    </lineage>
</organism>
<accession>A0A284RVE4</accession>
<gene>
    <name evidence="3" type="ORF">ARMOST_16148</name>
</gene>
<evidence type="ECO:0000256" key="2">
    <source>
        <dbReference type="SAM" id="SignalP"/>
    </source>
</evidence>
<feature type="signal peptide" evidence="2">
    <location>
        <begin position="1"/>
        <end position="20"/>
    </location>
</feature>
<reference evidence="4" key="1">
    <citation type="journal article" date="2017" name="Nat. Ecol. Evol.">
        <title>Genome expansion and lineage-specific genetic innovations in the forest pathogenic fungi Armillaria.</title>
        <authorList>
            <person name="Sipos G."/>
            <person name="Prasanna A.N."/>
            <person name="Walter M.C."/>
            <person name="O'Connor E."/>
            <person name="Balint B."/>
            <person name="Krizsan K."/>
            <person name="Kiss B."/>
            <person name="Hess J."/>
            <person name="Varga T."/>
            <person name="Slot J."/>
            <person name="Riley R."/>
            <person name="Boka B."/>
            <person name="Rigling D."/>
            <person name="Barry K."/>
            <person name="Lee J."/>
            <person name="Mihaltcheva S."/>
            <person name="LaButti K."/>
            <person name="Lipzen A."/>
            <person name="Waldron R."/>
            <person name="Moloney N.M."/>
            <person name="Sperisen C."/>
            <person name="Kredics L."/>
            <person name="Vagvoelgyi C."/>
            <person name="Patrignani A."/>
            <person name="Fitzpatrick D."/>
            <person name="Nagy I."/>
            <person name="Doyle S."/>
            <person name="Anderson J.B."/>
            <person name="Grigoriev I.V."/>
            <person name="Gueldener U."/>
            <person name="Muensterkoetter M."/>
            <person name="Nagy L.G."/>
        </authorList>
    </citation>
    <scope>NUCLEOTIDE SEQUENCE [LARGE SCALE GENOMIC DNA]</scope>
    <source>
        <strain evidence="4">C18/9</strain>
    </source>
</reference>
<evidence type="ECO:0000313" key="4">
    <source>
        <dbReference type="Proteomes" id="UP000219338"/>
    </source>
</evidence>
<feature type="transmembrane region" description="Helical" evidence="1">
    <location>
        <begin position="185"/>
        <end position="209"/>
    </location>
</feature>
<dbReference type="OMA" id="YEYWMPA"/>